<dbReference type="PANTHER" id="PTHR12526">
    <property type="entry name" value="GLYCOSYLTRANSFERASE"/>
    <property type="match status" value="1"/>
</dbReference>
<dbReference type="Gene3D" id="3.40.50.2000">
    <property type="entry name" value="Glycogen Phosphorylase B"/>
    <property type="match status" value="2"/>
</dbReference>
<name>A0ABW4LKC5_9BACI</name>
<protein>
    <submittedName>
        <fullName evidence="3">GT4 family glycosyltransferase PelF</fullName>
    </submittedName>
</protein>
<dbReference type="InterPro" id="IPR047691">
    <property type="entry name" value="PelF-like"/>
</dbReference>
<dbReference type="EMBL" id="JBHUEM010000001">
    <property type="protein sequence ID" value="MFD1735144.1"/>
    <property type="molecule type" value="Genomic_DNA"/>
</dbReference>
<organism evidence="3 4">
    <name type="scientific">Bacillus salitolerans</name>
    <dbReference type="NCBI Taxonomy" id="1437434"/>
    <lineage>
        <taxon>Bacteria</taxon>
        <taxon>Bacillati</taxon>
        <taxon>Bacillota</taxon>
        <taxon>Bacilli</taxon>
        <taxon>Bacillales</taxon>
        <taxon>Bacillaceae</taxon>
        <taxon>Bacillus</taxon>
    </lineage>
</organism>
<evidence type="ECO:0000259" key="1">
    <source>
        <dbReference type="Pfam" id="PF00534"/>
    </source>
</evidence>
<dbReference type="PANTHER" id="PTHR12526:SF608">
    <property type="entry name" value="PELF"/>
    <property type="match status" value="1"/>
</dbReference>
<dbReference type="Pfam" id="PF11997">
    <property type="entry name" value="DUF3492"/>
    <property type="match status" value="1"/>
</dbReference>
<dbReference type="InterPro" id="IPR022622">
    <property type="entry name" value="DUF3492"/>
</dbReference>
<feature type="domain" description="Glycosyl transferase family 1" evidence="1">
    <location>
        <begin position="278"/>
        <end position="444"/>
    </location>
</feature>
<accession>A0ABW4LKC5</accession>
<gene>
    <name evidence="3" type="primary">pelF</name>
    <name evidence="3" type="ORF">ACFSCX_01075</name>
</gene>
<evidence type="ECO:0000259" key="2">
    <source>
        <dbReference type="Pfam" id="PF11997"/>
    </source>
</evidence>
<evidence type="ECO:0000313" key="3">
    <source>
        <dbReference type="EMBL" id="MFD1735144.1"/>
    </source>
</evidence>
<reference evidence="4" key="1">
    <citation type="journal article" date="2019" name="Int. J. Syst. Evol. Microbiol.">
        <title>The Global Catalogue of Microorganisms (GCM) 10K type strain sequencing project: providing services to taxonomists for standard genome sequencing and annotation.</title>
        <authorList>
            <consortium name="The Broad Institute Genomics Platform"/>
            <consortium name="The Broad Institute Genome Sequencing Center for Infectious Disease"/>
            <person name="Wu L."/>
            <person name="Ma J."/>
        </authorList>
    </citation>
    <scope>NUCLEOTIDE SEQUENCE [LARGE SCALE GENOMIC DNA]</scope>
    <source>
        <strain evidence="4">CCUG 49339</strain>
    </source>
</reference>
<feature type="domain" description="DUF3492" evidence="2">
    <location>
        <begin position="1"/>
        <end position="255"/>
    </location>
</feature>
<dbReference type="Proteomes" id="UP001597214">
    <property type="component" value="Unassembled WGS sequence"/>
</dbReference>
<keyword evidence="4" id="KW-1185">Reference proteome</keyword>
<dbReference type="RefSeq" id="WP_377926231.1">
    <property type="nucleotide sequence ID" value="NZ_JBHUEM010000001.1"/>
</dbReference>
<dbReference type="InterPro" id="IPR001296">
    <property type="entry name" value="Glyco_trans_1"/>
</dbReference>
<proteinExistence type="predicted"/>
<dbReference type="NCBIfam" id="NF038011">
    <property type="entry name" value="PelF"/>
    <property type="match status" value="1"/>
</dbReference>
<sequence>MRIGIVAEGSYPYVRGGVASWVHMLIAQMPEHTFTIISIMPGDFKEVGTYKYDLPSNVDEIITYRLGEPTFENINTNLTKEEEQNLLEWFRFERYGRGAFSLLGNVHKLGSMDEFFHSRSFWEIVQKSYEAEKQSSSFLEYFWMFKSMYTPIINLLQRTYPKVDVIHSVSTGYAGLIGAYMKETQKVPYILTEHGIYSREREEEILQADWIPSVYKSRWINYFHHISMQAYDKADDIITLFEKNSYHQKLIGAPEKKFSIIPNGIEIEKYMTVKRESETEDQFHIGAIVRVVPIKDVKTMIYAARMLADDEISFFLTIMGPLDEDEDYAEECLQLIKRLKLEGYVSLAGQVNVLDYLSKFDLLLLSSISEGQPLAVLEGMAAGIPWVTTDVGSCSELLYGLHDPYGQAGFIVPPVNPREMADKCKWFAENRREGILFGENGRKRAIHLYQLSEVIKKYREIYKKRGEQYGRYWV</sequence>
<evidence type="ECO:0000313" key="4">
    <source>
        <dbReference type="Proteomes" id="UP001597214"/>
    </source>
</evidence>
<dbReference type="Pfam" id="PF00534">
    <property type="entry name" value="Glycos_transf_1"/>
    <property type="match status" value="1"/>
</dbReference>
<dbReference type="SUPFAM" id="SSF53756">
    <property type="entry name" value="UDP-Glycosyltransferase/glycogen phosphorylase"/>
    <property type="match status" value="1"/>
</dbReference>
<comment type="caution">
    <text evidence="3">The sequence shown here is derived from an EMBL/GenBank/DDBJ whole genome shotgun (WGS) entry which is preliminary data.</text>
</comment>